<protein>
    <submittedName>
        <fullName evidence="1">Uncharacterized protein</fullName>
    </submittedName>
</protein>
<organism evidence="1 2">
    <name type="scientific">Ixodes persulcatus</name>
    <name type="common">Taiga tick</name>
    <dbReference type="NCBI Taxonomy" id="34615"/>
    <lineage>
        <taxon>Eukaryota</taxon>
        <taxon>Metazoa</taxon>
        <taxon>Ecdysozoa</taxon>
        <taxon>Arthropoda</taxon>
        <taxon>Chelicerata</taxon>
        <taxon>Arachnida</taxon>
        <taxon>Acari</taxon>
        <taxon>Parasitiformes</taxon>
        <taxon>Ixodida</taxon>
        <taxon>Ixodoidea</taxon>
        <taxon>Ixodidae</taxon>
        <taxon>Ixodinae</taxon>
        <taxon>Ixodes</taxon>
    </lineage>
</organism>
<comment type="caution">
    <text evidence="1">The sequence shown here is derived from an EMBL/GenBank/DDBJ whole genome shotgun (WGS) entry which is preliminary data.</text>
</comment>
<sequence>MKAVEEAGFRIVHIVTDNHQTNTAMFRQMSDDNTLQHVVPHPTMPFVRTEDDRLSWLEVDFVSYLEDIKLESTKSWVKSLTKETYEATIMTTRSTVAVIEYLLTDLKFKYVLTRPLNSDPVESLFSCFRQFNGGNDRVDARTAVFTAEKLLKMQRSLRVVLVRWTPSSVVRCSLSTSAMRHQIEAVATTQVM</sequence>
<name>A0AC60P0K6_IXOPE</name>
<dbReference type="EMBL" id="JABSTQ010011304">
    <property type="protein sequence ID" value="KAG0412973.1"/>
    <property type="molecule type" value="Genomic_DNA"/>
</dbReference>
<gene>
    <name evidence="1" type="ORF">HPB47_009875</name>
</gene>
<reference evidence="1 2" key="1">
    <citation type="journal article" date="2020" name="Cell">
        <title>Large-Scale Comparative Analyses of Tick Genomes Elucidate Their Genetic Diversity and Vector Capacities.</title>
        <authorList>
            <consortium name="Tick Genome and Microbiome Consortium (TIGMIC)"/>
            <person name="Jia N."/>
            <person name="Wang J."/>
            <person name="Shi W."/>
            <person name="Du L."/>
            <person name="Sun Y."/>
            <person name="Zhan W."/>
            <person name="Jiang J.F."/>
            <person name="Wang Q."/>
            <person name="Zhang B."/>
            <person name="Ji P."/>
            <person name="Bell-Sakyi L."/>
            <person name="Cui X.M."/>
            <person name="Yuan T.T."/>
            <person name="Jiang B.G."/>
            <person name="Yang W.F."/>
            <person name="Lam T.T."/>
            <person name="Chang Q.C."/>
            <person name="Ding S.J."/>
            <person name="Wang X.J."/>
            <person name="Zhu J.G."/>
            <person name="Ruan X.D."/>
            <person name="Zhao L."/>
            <person name="Wei J.T."/>
            <person name="Ye R.Z."/>
            <person name="Que T.C."/>
            <person name="Du C.H."/>
            <person name="Zhou Y.H."/>
            <person name="Cheng J.X."/>
            <person name="Dai P.F."/>
            <person name="Guo W.B."/>
            <person name="Han X.H."/>
            <person name="Huang E.J."/>
            <person name="Li L.F."/>
            <person name="Wei W."/>
            <person name="Gao Y.C."/>
            <person name="Liu J.Z."/>
            <person name="Shao H.Z."/>
            <person name="Wang X."/>
            <person name="Wang C.C."/>
            <person name="Yang T.C."/>
            <person name="Huo Q.B."/>
            <person name="Li W."/>
            <person name="Chen H.Y."/>
            <person name="Chen S.E."/>
            <person name="Zhou L.G."/>
            <person name="Ni X.B."/>
            <person name="Tian J.H."/>
            <person name="Sheng Y."/>
            <person name="Liu T."/>
            <person name="Pan Y.S."/>
            <person name="Xia L.Y."/>
            <person name="Li J."/>
            <person name="Zhao F."/>
            <person name="Cao W.C."/>
        </authorList>
    </citation>
    <scope>NUCLEOTIDE SEQUENCE [LARGE SCALE GENOMIC DNA]</scope>
    <source>
        <strain evidence="1">Iper-2018</strain>
    </source>
</reference>
<keyword evidence="2" id="KW-1185">Reference proteome</keyword>
<accession>A0AC60P0K6</accession>
<dbReference type="Proteomes" id="UP000805193">
    <property type="component" value="Unassembled WGS sequence"/>
</dbReference>
<proteinExistence type="predicted"/>
<evidence type="ECO:0000313" key="1">
    <source>
        <dbReference type="EMBL" id="KAG0412973.1"/>
    </source>
</evidence>
<evidence type="ECO:0000313" key="2">
    <source>
        <dbReference type="Proteomes" id="UP000805193"/>
    </source>
</evidence>